<reference evidence="2" key="1">
    <citation type="journal article" date="2019" name="Int. J. Syst. Evol. Microbiol.">
        <title>The Global Catalogue of Microorganisms (GCM) 10K type strain sequencing project: providing services to taxonomists for standard genome sequencing and annotation.</title>
        <authorList>
            <consortium name="The Broad Institute Genomics Platform"/>
            <consortium name="The Broad Institute Genome Sequencing Center for Infectious Disease"/>
            <person name="Wu L."/>
            <person name="Ma J."/>
        </authorList>
    </citation>
    <scope>NUCLEOTIDE SEQUENCE [LARGE SCALE GENOMIC DNA]</scope>
    <source>
        <strain evidence="2">KACC 11904</strain>
    </source>
</reference>
<proteinExistence type="predicted"/>
<name>A0ABW0KAG7_9BACL</name>
<keyword evidence="2" id="KW-1185">Reference proteome</keyword>
<accession>A0ABW0KAG7</accession>
<dbReference type="Proteomes" id="UP001596044">
    <property type="component" value="Unassembled WGS sequence"/>
</dbReference>
<dbReference type="EMBL" id="JBHSMJ010000022">
    <property type="protein sequence ID" value="MFC5449753.1"/>
    <property type="molecule type" value="Genomic_DNA"/>
</dbReference>
<dbReference type="RefSeq" id="WP_270885088.1">
    <property type="nucleotide sequence ID" value="NZ_JAQFVF010000083.1"/>
</dbReference>
<organism evidence="1 2">
    <name type="scientific">Paenibacillus aestuarii</name>
    <dbReference type="NCBI Taxonomy" id="516965"/>
    <lineage>
        <taxon>Bacteria</taxon>
        <taxon>Bacillati</taxon>
        <taxon>Bacillota</taxon>
        <taxon>Bacilli</taxon>
        <taxon>Bacillales</taxon>
        <taxon>Paenibacillaceae</taxon>
        <taxon>Paenibacillus</taxon>
    </lineage>
</organism>
<evidence type="ECO:0000313" key="2">
    <source>
        <dbReference type="Proteomes" id="UP001596044"/>
    </source>
</evidence>
<evidence type="ECO:0000313" key="1">
    <source>
        <dbReference type="EMBL" id="MFC5449753.1"/>
    </source>
</evidence>
<protein>
    <submittedName>
        <fullName evidence="1">Uncharacterized protein</fullName>
    </submittedName>
</protein>
<gene>
    <name evidence="1" type="ORF">ACFPOG_15960</name>
</gene>
<comment type="caution">
    <text evidence="1">The sequence shown here is derived from an EMBL/GenBank/DDBJ whole genome shotgun (WGS) entry which is preliminary data.</text>
</comment>
<sequence>MPGGAGLKDIPIGKYKATARWMPVGHAPMPLQMKWEDHDGDFADSVVFEFEDTDGISSVYRTELEVKLP</sequence>